<evidence type="ECO:0000313" key="1">
    <source>
        <dbReference type="EMBL" id="PWC12382.1"/>
    </source>
</evidence>
<sequence length="60" mass="6694">MPDQNKTKGNRVPVSGEYLTAFSTNIGYQASDTGLGYGQELSIRCGHYQKNQFSKRHSRA</sequence>
<reference evidence="1 2" key="1">
    <citation type="submission" date="2018-04" db="EMBL/GenBank/DDBJ databases">
        <title>Brenneria corticis sp.nov.</title>
        <authorList>
            <person name="Li Y."/>
        </authorList>
    </citation>
    <scope>NUCLEOTIDE SEQUENCE [LARGE SCALE GENOMIC DNA]</scope>
    <source>
        <strain evidence="1 2">LMG 27715</strain>
    </source>
</reference>
<dbReference type="Proteomes" id="UP000245138">
    <property type="component" value="Unassembled WGS sequence"/>
</dbReference>
<accession>A0A2U1TSP1</accession>
<dbReference type="AlphaFoldDB" id="A0A2U1TSP1"/>
<name>A0A2U1TSP1_9GAMM</name>
<dbReference type="EMBL" id="QDKJ01000007">
    <property type="protein sequence ID" value="PWC12382.1"/>
    <property type="molecule type" value="Genomic_DNA"/>
</dbReference>
<evidence type="ECO:0000313" key="2">
    <source>
        <dbReference type="Proteomes" id="UP000245138"/>
    </source>
</evidence>
<gene>
    <name evidence="1" type="ORF">B4923_11090</name>
</gene>
<protein>
    <submittedName>
        <fullName evidence="1">Uncharacterized protein</fullName>
    </submittedName>
</protein>
<keyword evidence="2" id="KW-1185">Reference proteome</keyword>
<proteinExistence type="predicted"/>
<organism evidence="1 2">
    <name type="scientific">Brenneria roseae subsp. americana</name>
    <dbReference type="NCBI Taxonomy" id="1508507"/>
    <lineage>
        <taxon>Bacteria</taxon>
        <taxon>Pseudomonadati</taxon>
        <taxon>Pseudomonadota</taxon>
        <taxon>Gammaproteobacteria</taxon>
        <taxon>Enterobacterales</taxon>
        <taxon>Pectobacteriaceae</taxon>
        <taxon>Brenneria</taxon>
    </lineage>
</organism>
<comment type="caution">
    <text evidence="1">The sequence shown here is derived from an EMBL/GenBank/DDBJ whole genome shotgun (WGS) entry which is preliminary data.</text>
</comment>